<dbReference type="PRINTS" id="PR02081">
    <property type="entry name" value="GIGANTEA"/>
</dbReference>
<keyword evidence="3" id="KW-1185">Reference proteome</keyword>
<dbReference type="InterPro" id="IPR026211">
    <property type="entry name" value="GIGANTEA"/>
</dbReference>
<proteinExistence type="predicted"/>
<evidence type="ECO:0000256" key="1">
    <source>
        <dbReference type="SAM" id="MobiDB-lite"/>
    </source>
</evidence>
<dbReference type="GO" id="GO:0048586">
    <property type="term" value="P:regulation of long-day photoperiodism, flowering"/>
    <property type="evidence" value="ECO:0007669"/>
    <property type="project" value="TreeGrafter"/>
</dbReference>
<dbReference type="Proteomes" id="UP000585474">
    <property type="component" value="Unassembled WGS sequence"/>
</dbReference>
<dbReference type="PANTHER" id="PTHR36319:SF1">
    <property type="entry name" value="PROTEIN GIGANTEA"/>
    <property type="match status" value="1"/>
</dbReference>
<evidence type="ECO:0000313" key="3">
    <source>
        <dbReference type="Proteomes" id="UP000585474"/>
    </source>
</evidence>
<sequence length="1105" mass="121300">MASSYERWIDGLQYSSLFWPPPQDTQQRKAQITAYVEYFGQFTSEQFPDDIAENEYSEQWALACGEILRILTHYNRPIYKVERKPSETDRSDSGNLATTSNSPNRDVQPERKTLRPLSPWITDILLAAPLGIRSDYFRWCGGVMGKYAAGELKPPSTTSRGSGKHPQLMPSTPRWAVANGAGVILSVCDEEVARYETATLTAAAVPALILPPPTTAMDEHLVAGLPALEPYARLFHRLSCSSLVYYAIASPSATQRLLLGLLEAPPSWAPDALDAAVQLVELLRAAEDYASGMRLPRNWMHLHFLRAIGTAMSMRAGIAADAAAALLFRILSQPALLFPPLQQVEGVEVQHEPMDGYNSRYRKQIEAPAAEATIEATAQGIASMLCAHGPEVEWRICTIWEAAYGLIPLSSSAVDLPEIIVATPLQPPILSWSLYIPLLKVLEYLPRGSPSEACLMKIFVATVEAILQRTFPPESSREEIRKTRYVFGIGSASKNLAVAELRTMVHSLFLESCASVELASRLLFVVLTVSVSHEAQPKGSKRPRGENNYTRDEISKDLQLVSTNQRERIRKTKKQGPIAAFDSYVLAAVCALACELQLFPLISEGSNQFDYKDGHDVAKPAKINGSSTLLRNGLDSAVRHTHRILAILEALFSLKPSSVGTSWSYSSNEIVAAAMVAAHISELFRRSKACMHALSVLMRCKWDNEIHSRASSLYNLIDIHSKAVASIVNKAEPLEAHLMNGLVWKDSPVCINGKKRNRCSNTICTDLAKPSSSHCDSSEESGTSLNSEKASHLTEGTEDLTGKGIANFPLDASDLANFLTMDRHIGFNCSAKVLLRSVLAEKQELCFSVVSLLWHKLIVSPETQPIAESTSAQQGWRQVVDALCNVVSASPAKAATAVVLQAERELQPWIAKDDDRGQKMWRINQRIVKLIVELMRNHDTPESLVILASASDLLLRATDGMLVDGEACTLPQLELLEATARSIQLVLEWGESGLAVTDGLSNLLKCRLPATIRCLSHPSAHVRALSTSVLRDILHSGSTKSSPKQVDITRIQDAANEYLDVVGTIDWQADIEKCLTWEAQSRLSTGMPNQFLDTAAKELGCTISI</sequence>
<organism evidence="2 3">
    <name type="scientific">Actinidia rufa</name>
    <dbReference type="NCBI Taxonomy" id="165716"/>
    <lineage>
        <taxon>Eukaryota</taxon>
        <taxon>Viridiplantae</taxon>
        <taxon>Streptophyta</taxon>
        <taxon>Embryophyta</taxon>
        <taxon>Tracheophyta</taxon>
        <taxon>Spermatophyta</taxon>
        <taxon>Magnoliopsida</taxon>
        <taxon>eudicotyledons</taxon>
        <taxon>Gunneridae</taxon>
        <taxon>Pentapetalae</taxon>
        <taxon>asterids</taxon>
        <taxon>Ericales</taxon>
        <taxon>Actinidiaceae</taxon>
        <taxon>Actinidia</taxon>
    </lineage>
</organism>
<feature type="region of interest" description="Disordered" evidence="1">
    <location>
        <begin position="82"/>
        <end position="113"/>
    </location>
</feature>
<gene>
    <name evidence="2" type="ORF">Acr_11g0007560</name>
</gene>
<dbReference type="PANTHER" id="PTHR36319">
    <property type="entry name" value="PROTEIN GIGANTEA"/>
    <property type="match status" value="1"/>
</dbReference>
<accession>A0A7J0FCM6</accession>
<evidence type="ECO:0000313" key="2">
    <source>
        <dbReference type="EMBL" id="GFY96450.1"/>
    </source>
</evidence>
<dbReference type="AlphaFoldDB" id="A0A7J0FCM6"/>
<reference evidence="2 3" key="1">
    <citation type="submission" date="2019-07" db="EMBL/GenBank/DDBJ databases">
        <title>De Novo Assembly of kiwifruit Actinidia rufa.</title>
        <authorList>
            <person name="Sugita-Konishi S."/>
            <person name="Sato K."/>
            <person name="Mori E."/>
            <person name="Abe Y."/>
            <person name="Kisaki G."/>
            <person name="Hamano K."/>
            <person name="Suezawa K."/>
            <person name="Otani M."/>
            <person name="Fukuda T."/>
            <person name="Manabe T."/>
            <person name="Gomi K."/>
            <person name="Tabuchi M."/>
            <person name="Akimitsu K."/>
            <person name="Kataoka I."/>
        </authorList>
    </citation>
    <scope>NUCLEOTIDE SEQUENCE [LARGE SCALE GENOMIC DNA]</scope>
    <source>
        <strain evidence="3">cv. Fuchu</strain>
    </source>
</reference>
<feature type="region of interest" description="Disordered" evidence="1">
    <location>
        <begin position="770"/>
        <end position="793"/>
    </location>
</feature>
<feature type="compositionally biased region" description="Polar residues" evidence="1">
    <location>
        <begin position="93"/>
        <end position="105"/>
    </location>
</feature>
<protein>
    <submittedName>
        <fullName evidence="2">Gigantea protein</fullName>
    </submittedName>
</protein>
<dbReference type="EMBL" id="BJWL01000011">
    <property type="protein sequence ID" value="GFY96450.1"/>
    <property type="molecule type" value="Genomic_DNA"/>
</dbReference>
<name>A0A7J0FCM6_9ERIC</name>
<dbReference type="GO" id="GO:0006950">
    <property type="term" value="P:response to stress"/>
    <property type="evidence" value="ECO:0007669"/>
    <property type="project" value="TreeGrafter"/>
</dbReference>
<feature type="region of interest" description="Disordered" evidence="1">
    <location>
        <begin position="151"/>
        <end position="171"/>
    </location>
</feature>
<feature type="compositionally biased region" description="Basic and acidic residues" evidence="1">
    <location>
        <begin position="82"/>
        <end position="92"/>
    </location>
</feature>
<comment type="caution">
    <text evidence="2">The sequence shown here is derived from an EMBL/GenBank/DDBJ whole genome shotgun (WGS) entry which is preliminary data.</text>
</comment>
<dbReference type="GO" id="GO:0005634">
    <property type="term" value="C:nucleus"/>
    <property type="evidence" value="ECO:0007669"/>
    <property type="project" value="TreeGrafter"/>
</dbReference>
<feature type="compositionally biased region" description="Low complexity" evidence="1">
    <location>
        <begin position="771"/>
        <end position="784"/>
    </location>
</feature>
<dbReference type="GO" id="GO:0042752">
    <property type="term" value="P:regulation of circadian rhythm"/>
    <property type="evidence" value="ECO:0007669"/>
    <property type="project" value="TreeGrafter"/>
</dbReference>
<dbReference type="OrthoDB" id="1893477at2759"/>